<dbReference type="EMBL" id="MU007027">
    <property type="protein sequence ID" value="KAF2432186.1"/>
    <property type="molecule type" value="Genomic_DNA"/>
</dbReference>
<dbReference type="Proteomes" id="UP000800235">
    <property type="component" value="Unassembled WGS sequence"/>
</dbReference>
<feature type="region of interest" description="Disordered" evidence="1">
    <location>
        <begin position="207"/>
        <end position="254"/>
    </location>
</feature>
<feature type="compositionally biased region" description="Polar residues" evidence="1">
    <location>
        <begin position="209"/>
        <end position="220"/>
    </location>
</feature>
<evidence type="ECO:0000313" key="2">
    <source>
        <dbReference type="EMBL" id="KAF2432186.1"/>
    </source>
</evidence>
<evidence type="ECO:0000256" key="1">
    <source>
        <dbReference type="SAM" id="MobiDB-lite"/>
    </source>
</evidence>
<comment type="caution">
    <text evidence="2">The sequence shown here is derived from an EMBL/GenBank/DDBJ whole genome shotgun (WGS) entry which is preliminary data.</text>
</comment>
<reference evidence="2" key="1">
    <citation type="journal article" date="2020" name="Stud. Mycol.">
        <title>101 Dothideomycetes genomes: a test case for predicting lifestyles and emergence of pathogens.</title>
        <authorList>
            <person name="Haridas S."/>
            <person name="Albert R."/>
            <person name="Binder M."/>
            <person name="Bloem J."/>
            <person name="Labutti K."/>
            <person name="Salamov A."/>
            <person name="Andreopoulos B."/>
            <person name="Baker S."/>
            <person name="Barry K."/>
            <person name="Bills G."/>
            <person name="Bluhm B."/>
            <person name="Cannon C."/>
            <person name="Castanera R."/>
            <person name="Culley D."/>
            <person name="Daum C."/>
            <person name="Ezra D."/>
            <person name="Gonzalez J."/>
            <person name="Henrissat B."/>
            <person name="Kuo A."/>
            <person name="Liang C."/>
            <person name="Lipzen A."/>
            <person name="Lutzoni F."/>
            <person name="Magnuson J."/>
            <person name="Mondo S."/>
            <person name="Nolan M."/>
            <person name="Ohm R."/>
            <person name="Pangilinan J."/>
            <person name="Park H.-J."/>
            <person name="Ramirez L."/>
            <person name="Alfaro M."/>
            <person name="Sun H."/>
            <person name="Tritt A."/>
            <person name="Yoshinaga Y."/>
            <person name="Zwiers L.-H."/>
            <person name="Turgeon B."/>
            <person name="Goodwin S."/>
            <person name="Spatafora J."/>
            <person name="Crous P."/>
            <person name="Grigoriev I."/>
        </authorList>
    </citation>
    <scope>NUCLEOTIDE SEQUENCE</scope>
    <source>
        <strain evidence="2">CBS 130266</strain>
    </source>
</reference>
<dbReference type="AlphaFoldDB" id="A0A9P4U083"/>
<feature type="region of interest" description="Disordered" evidence="1">
    <location>
        <begin position="1"/>
        <end position="88"/>
    </location>
</feature>
<feature type="compositionally biased region" description="Basic and acidic residues" evidence="1">
    <location>
        <begin position="33"/>
        <end position="47"/>
    </location>
</feature>
<organism evidence="2 3">
    <name type="scientific">Tothia fuscella</name>
    <dbReference type="NCBI Taxonomy" id="1048955"/>
    <lineage>
        <taxon>Eukaryota</taxon>
        <taxon>Fungi</taxon>
        <taxon>Dikarya</taxon>
        <taxon>Ascomycota</taxon>
        <taxon>Pezizomycotina</taxon>
        <taxon>Dothideomycetes</taxon>
        <taxon>Pleosporomycetidae</taxon>
        <taxon>Venturiales</taxon>
        <taxon>Cylindrosympodiaceae</taxon>
        <taxon>Tothia</taxon>
    </lineage>
</organism>
<feature type="region of interest" description="Disordered" evidence="1">
    <location>
        <begin position="336"/>
        <end position="364"/>
    </location>
</feature>
<gene>
    <name evidence="2" type="ORF">EJ08DRAFT_659198</name>
</gene>
<keyword evidence="3" id="KW-1185">Reference proteome</keyword>
<evidence type="ECO:0000313" key="3">
    <source>
        <dbReference type="Proteomes" id="UP000800235"/>
    </source>
</evidence>
<feature type="compositionally biased region" description="Acidic residues" evidence="1">
    <location>
        <begin position="348"/>
        <end position="364"/>
    </location>
</feature>
<feature type="compositionally biased region" description="Low complexity" evidence="1">
    <location>
        <begin position="18"/>
        <end position="32"/>
    </location>
</feature>
<proteinExistence type="predicted"/>
<accession>A0A9P4U083</accession>
<sequence>MAQHRDKASPLSSPPSSPRQWSVSSSPSFFPSRGDREREVPFTEEPSRSSNGRPALLSATEKDRGIGKARANDGFSEPPARQTAPLPDSRLQRLTVRHINHSMRPLYLLDEEYPLGYLASNPIFLGEIVIQLETGDLYHEDDRRIRLPINAEEIDMVTREVETHWHGLSTAATTVPAPQSTFGSFILRGANPLYWVGARLRNSLPRLPFSSQQPATNSDQDNVEVEAGPFTRRGASRREQTTVGPQGRNDSAESTESIALQILYAHTSGHNHVDPMDWGSWALRSAAERAQQPGAGPSRGRVPFLHRDGCPSDLNDVKDCVCRSWNWEVVEGTAYDTDNQSMTKSEDPFEEGDGSTGDEDGDGG</sequence>
<protein>
    <submittedName>
        <fullName evidence="2">Uncharacterized protein</fullName>
    </submittedName>
</protein>
<feature type="compositionally biased region" description="Polar residues" evidence="1">
    <location>
        <begin position="241"/>
        <end position="254"/>
    </location>
</feature>
<name>A0A9P4U083_9PEZI</name>